<dbReference type="EMBL" id="JAKOOW010000007">
    <property type="protein sequence ID" value="MCG6503341.1"/>
    <property type="molecule type" value="Genomic_DNA"/>
</dbReference>
<dbReference type="HAMAP" id="MF_00189">
    <property type="entry name" value="YciB"/>
    <property type="match status" value="1"/>
</dbReference>
<keyword evidence="1 5" id="KW-1003">Cell membrane</keyword>
<feature type="transmembrane region" description="Helical" evidence="5">
    <location>
        <begin position="121"/>
        <end position="142"/>
    </location>
</feature>
<sequence length="181" mass="20255">MKALSDLIAVILFFAIYLFSKNMVAATAVAVAVGVLQAAYTLYKHRRMSVMQWIGLITIVVFGGATILLNDRMFFMLKTTILTWLSALVMLASQLMGKNGLKLMLGQELQLPETVWNRLGWAWVVFFIVLGAVNLAVAYPFSAEREALWVNFKVYGYLPLTIAFAIGQGIYLSRHLPKEES</sequence>
<evidence type="ECO:0000256" key="3">
    <source>
        <dbReference type="ARBA" id="ARBA00022989"/>
    </source>
</evidence>
<dbReference type="PANTHER" id="PTHR36917">
    <property type="entry name" value="INTRACELLULAR SEPTATION PROTEIN A-RELATED"/>
    <property type="match status" value="1"/>
</dbReference>
<feature type="transmembrane region" description="Helical" evidence="5">
    <location>
        <begin position="81"/>
        <end position="101"/>
    </location>
</feature>
<keyword evidence="3 5" id="KW-1133">Transmembrane helix</keyword>
<evidence type="ECO:0000313" key="6">
    <source>
        <dbReference type="EMBL" id="MCG6503341.1"/>
    </source>
</evidence>
<keyword evidence="5" id="KW-0997">Cell inner membrane</keyword>
<dbReference type="InterPro" id="IPR006008">
    <property type="entry name" value="YciB"/>
</dbReference>
<dbReference type="Pfam" id="PF04279">
    <property type="entry name" value="IspA"/>
    <property type="match status" value="1"/>
</dbReference>
<protein>
    <recommendedName>
        <fullName evidence="5">Inner membrane-spanning protein YciB</fullName>
    </recommendedName>
</protein>
<evidence type="ECO:0000256" key="4">
    <source>
        <dbReference type="ARBA" id="ARBA00023136"/>
    </source>
</evidence>
<evidence type="ECO:0000313" key="7">
    <source>
        <dbReference type="Proteomes" id="UP001298424"/>
    </source>
</evidence>
<name>A0ABS9NKM0_9NEIS</name>
<keyword evidence="2 5" id="KW-0812">Transmembrane</keyword>
<accession>A0ABS9NKM0</accession>
<evidence type="ECO:0000256" key="1">
    <source>
        <dbReference type="ARBA" id="ARBA00022475"/>
    </source>
</evidence>
<feature type="transmembrane region" description="Helical" evidence="5">
    <location>
        <begin position="50"/>
        <end position="69"/>
    </location>
</feature>
<comment type="function">
    <text evidence="5">Plays a role in cell envelope biogenesis, maintenance of cell envelope integrity and membrane homeostasis.</text>
</comment>
<comment type="caution">
    <text evidence="6">The sequence shown here is derived from an EMBL/GenBank/DDBJ whole genome shotgun (WGS) entry which is preliminary data.</text>
</comment>
<evidence type="ECO:0000256" key="2">
    <source>
        <dbReference type="ARBA" id="ARBA00022692"/>
    </source>
</evidence>
<dbReference type="Proteomes" id="UP001298424">
    <property type="component" value="Unassembled WGS sequence"/>
</dbReference>
<dbReference type="RefSeq" id="WP_238745625.1">
    <property type="nucleotide sequence ID" value="NZ_JAKOOW010000007.1"/>
</dbReference>
<organism evidence="6 7">
    <name type="scientific">Kingella pumchi</name>
    <dbReference type="NCBI Taxonomy" id="2779506"/>
    <lineage>
        <taxon>Bacteria</taxon>
        <taxon>Pseudomonadati</taxon>
        <taxon>Pseudomonadota</taxon>
        <taxon>Betaproteobacteria</taxon>
        <taxon>Neisseriales</taxon>
        <taxon>Neisseriaceae</taxon>
        <taxon>Kingella</taxon>
    </lineage>
</organism>
<dbReference type="NCBIfam" id="NF001325">
    <property type="entry name" value="PRK00259.1-3"/>
    <property type="match status" value="1"/>
</dbReference>
<reference evidence="6 7" key="1">
    <citation type="submission" date="2022-02" db="EMBL/GenBank/DDBJ databases">
        <title>Genome sequence data of Kingella unionensis sp. nov. strain CICC 24913 (CCUG 75125).</title>
        <authorList>
            <person name="Xiao M."/>
        </authorList>
    </citation>
    <scope>NUCLEOTIDE SEQUENCE [LARGE SCALE GENOMIC DNA]</scope>
    <source>
        <strain evidence="6 7">CICC 24913</strain>
    </source>
</reference>
<comment type="similarity">
    <text evidence="5">Belongs to the YciB family.</text>
</comment>
<comment type="caution">
    <text evidence="5">Lacks conserved residue(s) required for the propagation of feature annotation.</text>
</comment>
<dbReference type="PANTHER" id="PTHR36917:SF1">
    <property type="entry name" value="INNER MEMBRANE-SPANNING PROTEIN YCIB"/>
    <property type="match status" value="1"/>
</dbReference>
<feature type="transmembrane region" description="Helical" evidence="5">
    <location>
        <begin position="154"/>
        <end position="172"/>
    </location>
</feature>
<keyword evidence="4 5" id="KW-0472">Membrane</keyword>
<comment type="subcellular location">
    <subcellularLocation>
        <location evidence="5">Cell inner membrane</location>
        <topology evidence="5">Multi-pass membrane protein</topology>
    </subcellularLocation>
</comment>
<keyword evidence="7" id="KW-1185">Reference proteome</keyword>
<proteinExistence type="inferred from homology"/>
<evidence type="ECO:0000256" key="5">
    <source>
        <dbReference type="HAMAP-Rule" id="MF_00189"/>
    </source>
</evidence>
<gene>
    <name evidence="5" type="primary">yciB</name>
    <name evidence="6" type="ORF">MB824_02360</name>
</gene>